<keyword evidence="2" id="KW-1185">Reference proteome</keyword>
<evidence type="ECO:0000313" key="2">
    <source>
        <dbReference type="Proteomes" id="UP001501000"/>
    </source>
</evidence>
<reference evidence="2" key="1">
    <citation type="journal article" date="2019" name="Int. J. Syst. Evol. Microbiol.">
        <title>The Global Catalogue of Microorganisms (GCM) 10K type strain sequencing project: providing services to taxonomists for standard genome sequencing and annotation.</title>
        <authorList>
            <consortium name="The Broad Institute Genomics Platform"/>
            <consortium name="The Broad Institute Genome Sequencing Center for Infectious Disease"/>
            <person name="Wu L."/>
            <person name="Ma J."/>
        </authorList>
    </citation>
    <scope>NUCLEOTIDE SEQUENCE [LARGE SCALE GENOMIC DNA]</scope>
    <source>
        <strain evidence="2">JCM 16956</strain>
    </source>
</reference>
<proteinExistence type="predicted"/>
<protein>
    <submittedName>
        <fullName evidence="1">Uncharacterized protein</fullName>
    </submittedName>
</protein>
<evidence type="ECO:0000313" key="1">
    <source>
        <dbReference type="EMBL" id="GAA3918969.1"/>
    </source>
</evidence>
<comment type="caution">
    <text evidence="1">The sequence shown here is derived from an EMBL/GenBank/DDBJ whole genome shotgun (WGS) entry which is preliminary data.</text>
</comment>
<dbReference type="EMBL" id="BAABAJ010000008">
    <property type="protein sequence ID" value="GAA3918969.1"/>
    <property type="molecule type" value="Genomic_DNA"/>
</dbReference>
<name>A0ABP7MDR9_9ACTN</name>
<sequence>MVDIAPAAVDDCTPSGAAGGGQPICGPCTRANRGPCRAAGRLWTRCRRRPDTRCPCRARCPRSIEHELLDDGAGPETARLTAVLGQPIEKIEQRGHTLYSASTTSSPQASLIVLRITAPRLWFPRGQGF</sequence>
<organism evidence="1 2">
    <name type="scientific">Streptomyces gulbargensis</name>
    <dbReference type="NCBI Taxonomy" id="364901"/>
    <lineage>
        <taxon>Bacteria</taxon>
        <taxon>Bacillati</taxon>
        <taxon>Actinomycetota</taxon>
        <taxon>Actinomycetes</taxon>
        <taxon>Kitasatosporales</taxon>
        <taxon>Streptomycetaceae</taxon>
        <taxon>Streptomyces</taxon>
    </lineage>
</organism>
<accession>A0ABP7MDR9</accession>
<gene>
    <name evidence="1" type="ORF">GCM10022244_30170</name>
</gene>
<dbReference type="Proteomes" id="UP001501000">
    <property type="component" value="Unassembled WGS sequence"/>
</dbReference>